<organism evidence="4 5">
    <name type="scientific">Winogradskyella marincola</name>
    <dbReference type="NCBI Taxonomy" id="3037795"/>
    <lineage>
        <taxon>Bacteria</taxon>
        <taxon>Pseudomonadati</taxon>
        <taxon>Bacteroidota</taxon>
        <taxon>Flavobacteriia</taxon>
        <taxon>Flavobacteriales</taxon>
        <taxon>Flavobacteriaceae</taxon>
        <taxon>Winogradskyella</taxon>
    </lineage>
</organism>
<dbReference type="Pfam" id="PF00440">
    <property type="entry name" value="TetR_N"/>
    <property type="match status" value="1"/>
</dbReference>
<feature type="domain" description="HTH tetR-type" evidence="3">
    <location>
        <begin position="4"/>
        <end position="64"/>
    </location>
</feature>
<dbReference type="InterPro" id="IPR050624">
    <property type="entry name" value="HTH-type_Tx_Regulator"/>
</dbReference>
<dbReference type="EMBL" id="JARSBN010000007">
    <property type="protein sequence ID" value="MDG4716736.1"/>
    <property type="molecule type" value="Genomic_DNA"/>
</dbReference>
<accession>A0ABT6G3W1</accession>
<dbReference type="Gene3D" id="1.10.10.60">
    <property type="entry name" value="Homeodomain-like"/>
    <property type="match status" value="1"/>
</dbReference>
<evidence type="ECO:0000256" key="2">
    <source>
        <dbReference type="PROSITE-ProRule" id="PRU00335"/>
    </source>
</evidence>
<reference evidence="4 5" key="1">
    <citation type="submission" date="2023-03" db="EMBL/GenBank/DDBJ databases">
        <title>Strain YYF002 represents a novel species in the genus Winogradskyella isolated from seawater.</title>
        <authorList>
            <person name="Fu Z.-Y."/>
        </authorList>
    </citation>
    <scope>NUCLEOTIDE SEQUENCE [LARGE SCALE GENOMIC DNA]</scope>
    <source>
        <strain evidence="4 5">YYF002</strain>
    </source>
</reference>
<dbReference type="Gene3D" id="1.10.357.10">
    <property type="entry name" value="Tetracycline Repressor, domain 2"/>
    <property type="match status" value="1"/>
</dbReference>
<evidence type="ECO:0000313" key="5">
    <source>
        <dbReference type="Proteomes" id="UP001529085"/>
    </source>
</evidence>
<evidence type="ECO:0000313" key="4">
    <source>
        <dbReference type="EMBL" id="MDG4716736.1"/>
    </source>
</evidence>
<evidence type="ECO:0000259" key="3">
    <source>
        <dbReference type="PROSITE" id="PS50977"/>
    </source>
</evidence>
<dbReference type="PRINTS" id="PR00455">
    <property type="entry name" value="HTHTETR"/>
</dbReference>
<keyword evidence="1 2" id="KW-0238">DNA-binding</keyword>
<keyword evidence="5" id="KW-1185">Reference proteome</keyword>
<dbReference type="InterPro" id="IPR001647">
    <property type="entry name" value="HTH_TetR"/>
</dbReference>
<dbReference type="Pfam" id="PF17932">
    <property type="entry name" value="TetR_C_24"/>
    <property type="match status" value="1"/>
</dbReference>
<feature type="DNA-binding region" description="H-T-H motif" evidence="2">
    <location>
        <begin position="27"/>
        <end position="46"/>
    </location>
</feature>
<dbReference type="InterPro" id="IPR041490">
    <property type="entry name" value="KstR2_TetR_C"/>
</dbReference>
<dbReference type="InterPro" id="IPR036271">
    <property type="entry name" value="Tet_transcr_reg_TetR-rel_C_sf"/>
</dbReference>
<dbReference type="SUPFAM" id="SSF48498">
    <property type="entry name" value="Tetracyclin repressor-like, C-terminal domain"/>
    <property type="match status" value="1"/>
</dbReference>
<dbReference type="PANTHER" id="PTHR43479:SF11">
    <property type="entry name" value="ACREF_ENVCD OPERON REPRESSOR-RELATED"/>
    <property type="match status" value="1"/>
</dbReference>
<dbReference type="PANTHER" id="PTHR43479">
    <property type="entry name" value="ACREF/ENVCD OPERON REPRESSOR-RELATED"/>
    <property type="match status" value="1"/>
</dbReference>
<protein>
    <submittedName>
        <fullName evidence="4">TetR/AcrR family transcriptional regulator</fullName>
    </submittedName>
</protein>
<dbReference type="InterPro" id="IPR009057">
    <property type="entry name" value="Homeodomain-like_sf"/>
</dbReference>
<name>A0ABT6G3W1_9FLAO</name>
<comment type="caution">
    <text evidence="4">The sequence shown here is derived from an EMBL/GenBank/DDBJ whole genome shotgun (WGS) entry which is preliminary data.</text>
</comment>
<gene>
    <name evidence="4" type="ORF">P7122_12690</name>
</gene>
<sequence length="190" mass="22086">MKTETRKDEIIKTAAKLFKEKGYSAVTMRDLASAMGMKAASLYNHIKSKQQILKEIIITLAEEFTSGLRQIQQSEKSNIKKIEEVVKLHVKIASQNPYGMASLNNDWMHLEEKLDYYLELRTNYEEELREIIAEGVKKDEIIDENIEIMLFSILTTLRSLYSWIPKKEYRNPEKLSQQLSTVLIQGINKN</sequence>
<dbReference type="Proteomes" id="UP001529085">
    <property type="component" value="Unassembled WGS sequence"/>
</dbReference>
<evidence type="ECO:0000256" key="1">
    <source>
        <dbReference type="ARBA" id="ARBA00023125"/>
    </source>
</evidence>
<dbReference type="PROSITE" id="PS50977">
    <property type="entry name" value="HTH_TETR_2"/>
    <property type="match status" value="1"/>
</dbReference>
<dbReference type="RefSeq" id="WP_278006176.1">
    <property type="nucleotide sequence ID" value="NZ_JARSBN010000007.1"/>
</dbReference>
<proteinExistence type="predicted"/>
<dbReference type="SUPFAM" id="SSF46689">
    <property type="entry name" value="Homeodomain-like"/>
    <property type="match status" value="1"/>
</dbReference>